<dbReference type="AlphaFoldDB" id="A0A8T3BS62"/>
<keyword evidence="2" id="KW-1185">Reference proteome</keyword>
<comment type="caution">
    <text evidence="1">The sequence shown here is derived from an EMBL/GenBank/DDBJ whole genome shotgun (WGS) entry which is preliminary data.</text>
</comment>
<evidence type="ECO:0000313" key="2">
    <source>
        <dbReference type="Proteomes" id="UP000829196"/>
    </source>
</evidence>
<evidence type="ECO:0000313" key="1">
    <source>
        <dbReference type="EMBL" id="KAI0518976.1"/>
    </source>
</evidence>
<name>A0A8T3BS62_DENNO</name>
<reference evidence="1" key="1">
    <citation type="journal article" date="2022" name="Front. Genet.">
        <title>Chromosome-Scale Assembly of the Dendrobium nobile Genome Provides Insights Into the Molecular Mechanism of the Biosynthesis of the Medicinal Active Ingredient of Dendrobium.</title>
        <authorList>
            <person name="Xu Q."/>
            <person name="Niu S.-C."/>
            <person name="Li K.-L."/>
            <person name="Zheng P.-J."/>
            <person name="Zhang X.-J."/>
            <person name="Jia Y."/>
            <person name="Liu Y."/>
            <person name="Niu Y.-X."/>
            <person name="Yu L.-H."/>
            <person name="Chen D.-F."/>
            <person name="Zhang G.-Q."/>
        </authorList>
    </citation>
    <scope>NUCLEOTIDE SEQUENCE</scope>
    <source>
        <tissue evidence="1">Leaf</tissue>
    </source>
</reference>
<accession>A0A8T3BS62</accession>
<dbReference type="EMBL" id="JAGYWB010000006">
    <property type="protein sequence ID" value="KAI0518976.1"/>
    <property type="molecule type" value="Genomic_DNA"/>
</dbReference>
<gene>
    <name evidence="1" type="ORF">KFK09_006415</name>
</gene>
<sequence>MKMNSIVETFQPPTIHFPSFVSGSLLQQTYESRHHFGFKFSEQVNLDFI</sequence>
<organism evidence="1 2">
    <name type="scientific">Dendrobium nobile</name>
    <name type="common">Orchid</name>
    <dbReference type="NCBI Taxonomy" id="94219"/>
    <lineage>
        <taxon>Eukaryota</taxon>
        <taxon>Viridiplantae</taxon>
        <taxon>Streptophyta</taxon>
        <taxon>Embryophyta</taxon>
        <taxon>Tracheophyta</taxon>
        <taxon>Spermatophyta</taxon>
        <taxon>Magnoliopsida</taxon>
        <taxon>Liliopsida</taxon>
        <taxon>Asparagales</taxon>
        <taxon>Orchidaceae</taxon>
        <taxon>Epidendroideae</taxon>
        <taxon>Malaxideae</taxon>
        <taxon>Dendrobiinae</taxon>
        <taxon>Dendrobium</taxon>
    </lineage>
</organism>
<protein>
    <submittedName>
        <fullName evidence="1">Uncharacterized protein</fullName>
    </submittedName>
</protein>
<dbReference type="Proteomes" id="UP000829196">
    <property type="component" value="Unassembled WGS sequence"/>
</dbReference>
<proteinExistence type="predicted"/>